<dbReference type="Pfam" id="PF10099">
    <property type="entry name" value="RskA_C"/>
    <property type="match status" value="1"/>
</dbReference>
<comment type="similarity">
    <text evidence="7">Belongs to the zinc-associated anti-sigma factor (ZAS) superfamily. Anti-sigma-W factor family.</text>
</comment>
<dbReference type="PANTHER" id="PTHR37461">
    <property type="entry name" value="ANTI-SIGMA-K FACTOR RSKA"/>
    <property type="match status" value="1"/>
</dbReference>
<evidence type="ECO:0000256" key="2">
    <source>
        <dbReference type="ARBA" id="ARBA00004236"/>
    </source>
</evidence>
<evidence type="ECO:0000256" key="9">
    <source>
        <dbReference type="ARBA" id="ARBA00029829"/>
    </source>
</evidence>
<evidence type="ECO:0000256" key="5">
    <source>
        <dbReference type="ARBA" id="ARBA00022989"/>
    </source>
</evidence>
<gene>
    <name evidence="14" type="ORF">PTI97_12870</name>
</gene>
<evidence type="ECO:0000256" key="8">
    <source>
        <dbReference type="ARBA" id="ARBA00024438"/>
    </source>
</evidence>
<dbReference type="InterPro" id="IPR051474">
    <property type="entry name" value="Anti-sigma-K/W_factor"/>
</dbReference>
<accession>A0ABY7X0X0</accession>
<keyword evidence="4 11" id="KW-0812">Transmembrane</keyword>
<proteinExistence type="inferred from homology"/>
<evidence type="ECO:0000256" key="1">
    <source>
        <dbReference type="ARBA" id="ARBA00004167"/>
    </source>
</evidence>
<feature type="domain" description="Putative zinc-finger" evidence="13">
    <location>
        <begin position="5"/>
        <end position="34"/>
    </location>
</feature>
<reference evidence="14 15" key="1">
    <citation type="submission" date="2023-02" db="EMBL/GenBank/DDBJ databases">
        <title>A bacterium isolated from plastisphere.</title>
        <authorList>
            <person name="Sun Y."/>
        </authorList>
    </citation>
    <scope>NUCLEOTIDE SEQUENCE [LARGE SCALE GENOMIC DNA]</scope>
    <source>
        <strain evidence="15">a-1</strain>
    </source>
</reference>
<evidence type="ECO:0000256" key="11">
    <source>
        <dbReference type="SAM" id="Phobius"/>
    </source>
</evidence>
<dbReference type="EMBL" id="CP118099">
    <property type="protein sequence ID" value="WDH75708.1"/>
    <property type="molecule type" value="Genomic_DNA"/>
</dbReference>
<comment type="subcellular location">
    <subcellularLocation>
        <location evidence="2">Cell membrane</location>
    </subcellularLocation>
    <subcellularLocation>
        <location evidence="1">Membrane</location>
        <topology evidence="1">Single-pass membrane protein</topology>
    </subcellularLocation>
</comment>
<keyword evidence="15" id="KW-1185">Reference proteome</keyword>
<name>A0ABY7X0X0_9BACL</name>
<dbReference type="Gene3D" id="1.10.10.1320">
    <property type="entry name" value="Anti-sigma factor, zinc-finger domain"/>
    <property type="match status" value="1"/>
</dbReference>
<evidence type="ECO:0000313" key="15">
    <source>
        <dbReference type="Proteomes" id="UP001213680"/>
    </source>
</evidence>
<evidence type="ECO:0000256" key="6">
    <source>
        <dbReference type="ARBA" id="ARBA00023136"/>
    </source>
</evidence>
<keyword evidence="6 11" id="KW-0472">Membrane</keyword>
<feature type="domain" description="Anti-sigma K factor RskA C-terminal" evidence="12">
    <location>
        <begin position="106"/>
        <end position="234"/>
    </location>
</feature>
<evidence type="ECO:0000256" key="10">
    <source>
        <dbReference type="ARBA" id="ARBA00030803"/>
    </source>
</evidence>
<feature type="transmembrane region" description="Helical" evidence="11">
    <location>
        <begin position="102"/>
        <end position="123"/>
    </location>
</feature>
<dbReference type="InterPro" id="IPR041916">
    <property type="entry name" value="Anti_sigma_zinc_sf"/>
</dbReference>
<dbReference type="InterPro" id="IPR027383">
    <property type="entry name" value="Znf_put"/>
</dbReference>
<dbReference type="RefSeq" id="WP_274356731.1">
    <property type="nucleotide sequence ID" value="NZ_CP118099.1"/>
</dbReference>
<organism evidence="14 15">
    <name type="scientific">Exiguobacterium marinum</name>
    <dbReference type="NCBI Taxonomy" id="273528"/>
    <lineage>
        <taxon>Bacteria</taxon>
        <taxon>Bacillati</taxon>
        <taxon>Bacillota</taxon>
        <taxon>Bacilli</taxon>
        <taxon>Bacillales</taxon>
        <taxon>Bacillales Family XII. Incertae Sedis</taxon>
        <taxon>Exiguobacterium</taxon>
    </lineage>
</organism>
<evidence type="ECO:0000259" key="13">
    <source>
        <dbReference type="Pfam" id="PF13490"/>
    </source>
</evidence>
<dbReference type="Proteomes" id="UP001213680">
    <property type="component" value="Chromosome"/>
</dbReference>
<sequence length="240" mass="26186">MNACDQLIDYFNQHLSEDERAKFEQHLASCKDCQEELEQLEALVGGVAFLSTPIEPPRGMKARVLDRVFEEDNEPITSTVSPATVPPVTPFKQRRERKKAPVWGMVALAAALLLSLIGNGYLLTNQPDSPGIALTETIPLEGESEGTAYLAEQDGTTQLIVQTNGLSSLDDNEVYQVWLLKDNAPIPTGAFVTDDKGNGTVIYTLDSSEVDVDWDTVAVTKEPNRGNETPQGEIVLIASL</sequence>
<evidence type="ECO:0000313" key="14">
    <source>
        <dbReference type="EMBL" id="WDH75708.1"/>
    </source>
</evidence>
<dbReference type="InterPro" id="IPR018764">
    <property type="entry name" value="RskA_C"/>
</dbReference>
<evidence type="ECO:0000256" key="7">
    <source>
        <dbReference type="ARBA" id="ARBA00024353"/>
    </source>
</evidence>
<evidence type="ECO:0000256" key="4">
    <source>
        <dbReference type="ARBA" id="ARBA00022692"/>
    </source>
</evidence>
<dbReference type="PANTHER" id="PTHR37461:SF1">
    <property type="entry name" value="ANTI-SIGMA-K FACTOR RSKA"/>
    <property type="match status" value="1"/>
</dbReference>
<keyword evidence="5 11" id="KW-1133">Transmembrane helix</keyword>
<keyword evidence="3" id="KW-1003">Cell membrane</keyword>
<evidence type="ECO:0000256" key="3">
    <source>
        <dbReference type="ARBA" id="ARBA00022475"/>
    </source>
</evidence>
<protein>
    <recommendedName>
        <fullName evidence="8">Anti-sigma-W factor RsiW</fullName>
    </recommendedName>
    <alternativeName>
        <fullName evidence="10">Regulator of SigK</fullName>
    </alternativeName>
    <alternativeName>
        <fullName evidence="9">Sigma-K anti-sigma factor RskA</fullName>
    </alternativeName>
</protein>
<dbReference type="Pfam" id="PF13490">
    <property type="entry name" value="zf-HC2"/>
    <property type="match status" value="1"/>
</dbReference>
<evidence type="ECO:0000259" key="12">
    <source>
        <dbReference type="Pfam" id="PF10099"/>
    </source>
</evidence>